<dbReference type="AlphaFoldDB" id="A0A932GQB8"/>
<organism evidence="1 2">
    <name type="scientific">Tectimicrobiota bacterium</name>
    <dbReference type="NCBI Taxonomy" id="2528274"/>
    <lineage>
        <taxon>Bacteria</taxon>
        <taxon>Pseudomonadati</taxon>
        <taxon>Nitrospinota/Tectimicrobiota group</taxon>
        <taxon>Candidatus Tectimicrobiota</taxon>
    </lineage>
</organism>
<comment type="caution">
    <text evidence="1">The sequence shown here is derived from an EMBL/GenBank/DDBJ whole genome shotgun (WGS) entry which is preliminary data.</text>
</comment>
<evidence type="ECO:0000313" key="2">
    <source>
        <dbReference type="Proteomes" id="UP000741360"/>
    </source>
</evidence>
<dbReference type="EMBL" id="JACPSX010000176">
    <property type="protein sequence ID" value="MBI3015226.1"/>
    <property type="molecule type" value="Genomic_DNA"/>
</dbReference>
<evidence type="ECO:0000313" key="1">
    <source>
        <dbReference type="EMBL" id="MBI3015226.1"/>
    </source>
</evidence>
<reference evidence="1" key="1">
    <citation type="submission" date="2020-07" db="EMBL/GenBank/DDBJ databases">
        <title>Huge and variable diversity of episymbiotic CPR bacteria and DPANN archaea in groundwater ecosystems.</title>
        <authorList>
            <person name="He C.Y."/>
            <person name="Keren R."/>
            <person name="Whittaker M."/>
            <person name="Farag I.F."/>
            <person name="Doudna J."/>
            <person name="Cate J.H.D."/>
            <person name="Banfield J.F."/>
        </authorList>
    </citation>
    <scope>NUCLEOTIDE SEQUENCE</scope>
    <source>
        <strain evidence="1">NC_groundwater_717_Ag_S-0.2um_59_8</strain>
    </source>
</reference>
<protein>
    <submittedName>
        <fullName evidence="1">Uncharacterized protein</fullName>
    </submittedName>
</protein>
<proteinExistence type="predicted"/>
<name>A0A932GQB8_UNCTE</name>
<accession>A0A932GQB8</accession>
<sequence length="61" mass="6942">MTRGEIAERIRALRREIGALNQDPFSPAVERSLFLADMYMHMALGHLGEVEEVTPELKEES</sequence>
<dbReference type="Proteomes" id="UP000741360">
    <property type="component" value="Unassembled WGS sequence"/>
</dbReference>
<gene>
    <name evidence="1" type="ORF">HYY65_09250</name>
</gene>